<name>C5LPL0_PERM5</name>
<sequence length="51" mass="5553">MAVKGKAKVSVKERVKVLAKEMVGMNGDHGVKDIGIVKEEKGKEKEKVTSQ</sequence>
<organism evidence="2">
    <name type="scientific">Perkinsus marinus (strain ATCC 50983 / TXsc)</name>
    <dbReference type="NCBI Taxonomy" id="423536"/>
    <lineage>
        <taxon>Eukaryota</taxon>
        <taxon>Sar</taxon>
        <taxon>Alveolata</taxon>
        <taxon>Perkinsozoa</taxon>
        <taxon>Perkinsea</taxon>
        <taxon>Perkinsida</taxon>
        <taxon>Perkinsidae</taxon>
        <taxon>Perkinsus</taxon>
    </lineage>
</organism>
<dbReference type="RefSeq" id="XP_002768612.1">
    <property type="nucleotide sequence ID" value="XM_002768566.1"/>
</dbReference>
<reference evidence="1 2" key="1">
    <citation type="submission" date="2008-07" db="EMBL/GenBank/DDBJ databases">
        <authorList>
            <person name="El-Sayed N."/>
            <person name="Caler E."/>
            <person name="Inman J."/>
            <person name="Amedeo P."/>
            <person name="Hass B."/>
            <person name="Wortman J."/>
        </authorList>
    </citation>
    <scope>NUCLEOTIDE SEQUENCE [LARGE SCALE GENOMIC DNA]</scope>
    <source>
        <strain evidence="2">ATCC 50983 / TXsc</strain>
    </source>
</reference>
<accession>C5LPL0</accession>
<dbReference type="AlphaFoldDB" id="C5LPL0"/>
<evidence type="ECO:0000313" key="2">
    <source>
        <dbReference type="Proteomes" id="UP000007800"/>
    </source>
</evidence>
<gene>
    <name evidence="1" type="ORF">Pmar_PMAR004203</name>
</gene>
<proteinExistence type="predicted"/>
<dbReference type="Proteomes" id="UP000007800">
    <property type="component" value="Unassembled WGS sequence"/>
</dbReference>
<keyword evidence="2" id="KW-1185">Reference proteome</keyword>
<dbReference type="EMBL" id="GG684180">
    <property type="protein sequence ID" value="EER01330.1"/>
    <property type="molecule type" value="Genomic_DNA"/>
</dbReference>
<dbReference type="GeneID" id="9058889"/>
<evidence type="ECO:0000313" key="1">
    <source>
        <dbReference type="EMBL" id="EER01330.1"/>
    </source>
</evidence>
<dbReference type="InParanoid" id="C5LPL0"/>
<protein>
    <submittedName>
        <fullName evidence="1">Uncharacterized protein</fullName>
    </submittedName>
</protein>